<keyword evidence="3 5" id="KW-0689">Ribosomal protein</keyword>
<dbReference type="EMBL" id="CP053069">
    <property type="protein sequence ID" value="QJR12542.1"/>
    <property type="molecule type" value="Genomic_DNA"/>
</dbReference>
<evidence type="ECO:0000256" key="3">
    <source>
        <dbReference type="ARBA" id="ARBA00022980"/>
    </source>
</evidence>
<dbReference type="GO" id="GO:0003735">
    <property type="term" value="F:structural constituent of ribosome"/>
    <property type="evidence" value="ECO:0007669"/>
    <property type="project" value="InterPro"/>
</dbReference>
<comment type="similarity">
    <text evidence="1 5">Belongs to the universal ribosomal protein uL30 family.</text>
</comment>
<sequence length="70" mass="7743">MTKKADKPATAGKKMIRVTLVKGTTQTIGKHRECVKGLGLRHRQHTVEVEDTPSVRGMINKVSYLVKVEG</sequence>
<dbReference type="Proteomes" id="UP000501534">
    <property type="component" value="Chromosome"/>
</dbReference>
<feature type="domain" description="Large ribosomal subunit protein uL30-like ferredoxin-like fold" evidence="6">
    <location>
        <begin position="16"/>
        <end position="66"/>
    </location>
</feature>
<dbReference type="CDD" id="cd01658">
    <property type="entry name" value="Ribosomal_L30"/>
    <property type="match status" value="1"/>
</dbReference>
<dbReference type="GO" id="GO:0006412">
    <property type="term" value="P:translation"/>
    <property type="evidence" value="ECO:0007669"/>
    <property type="project" value="UniProtKB-UniRule"/>
</dbReference>
<proteinExistence type="inferred from homology"/>
<evidence type="ECO:0000313" key="8">
    <source>
        <dbReference type="Proteomes" id="UP000501534"/>
    </source>
</evidence>
<dbReference type="SUPFAM" id="SSF55129">
    <property type="entry name" value="Ribosomal protein L30p/L7e"/>
    <property type="match status" value="1"/>
</dbReference>
<dbReference type="PANTHER" id="PTHR15892:SF2">
    <property type="entry name" value="LARGE RIBOSOMAL SUBUNIT PROTEIN UL30M"/>
    <property type="match status" value="1"/>
</dbReference>
<dbReference type="Pfam" id="PF00327">
    <property type="entry name" value="Ribosomal_L30"/>
    <property type="match status" value="1"/>
</dbReference>
<evidence type="ECO:0000313" key="7">
    <source>
        <dbReference type="EMBL" id="QJR12542.1"/>
    </source>
</evidence>
<dbReference type="KEGG" id="uru:DSM104443_03628"/>
<dbReference type="InterPro" id="IPR016082">
    <property type="entry name" value="Ribosomal_uL30_ferredoxin-like"/>
</dbReference>
<accession>A0A6M4GZS5</accession>
<name>A0A6M4GZS5_9PROT</name>
<evidence type="ECO:0000256" key="2">
    <source>
        <dbReference type="ARBA" id="ARBA00011838"/>
    </source>
</evidence>
<evidence type="ECO:0000256" key="4">
    <source>
        <dbReference type="ARBA" id="ARBA00023274"/>
    </source>
</evidence>
<evidence type="ECO:0000259" key="6">
    <source>
        <dbReference type="Pfam" id="PF00327"/>
    </source>
</evidence>
<dbReference type="Gene3D" id="3.30.1390.20">
    <property type="entry name" value="Ribosomal protein L30, ferredoxin-like fold domain"/>
    <property type="match status" value="1"/>
</dbReference>
<dbReference type="PIRSF" id="PIRSF002211">
    <property type="entry name" value="Ribosomal_L30_bac-type"/>
    <property type="match status" value="1"/>
</dbReference>
<dbReference type="AlphaFoldDB" id="A0A6M4GZS5"/>
<gene>
    <name evidence="5" type="primary">rpmD</name>
    <name evidence="7" type="ORF">DSM104443_03628</name>
</gene>
<protein>
    <recommendedName>
        <fullName evidence="5">Large ribosomal subunit protein uL30</fullName>
    </recommendedName>
</protein>
<dbReference type="NCBIfam" id="TIGR01308">
    <property type="entry name" value="rpmD_bact"/>
    <property type="match status" value="1"/>
</dbReference>
<keyword evidence="4 5" id="KW-0687">Ribonucleoprotein</keyword>
<evidence type="ECO:0000256" key="5">
    <source>
        <dbReference type="HAMAP-Rule" id="MF_01371"/>
    </source>
</evidence>
<organism evidence="7 8">
    <name type="scientific">Usitatibacter rugosus</name>
    <dbReference type="NCBI Taxonomy" id="2732067"/>
    <lineage>
        <taxon>Bacteria</taxon>
        <taxon>Pseudomonadati</taxon>
        <taxon>Pseudomonadota</taxon>
        <taxon>Betaproteobacteria</taxon>
        <taxon>Nitrosomonadales</taxon>
        <taxon>Usitatibacteraceae</taxon>
        <taxon>Usitatibacter</taxon>
    </lineage>
</organism>
<keyword evidence="8" id="KW-1185">Reference proteome</keyword>
<reference evidence="7 8" key="1">
    <citation type="submission" date="2020-04" db="EMBL/GenBank/DDBJ databases">
        <title>Usitatibacter rugosus gen. nov., sp. nov. and Usitatibacter palustris sp. nov., novel members of Usitatibacteraceae fam. nov. within the order Nitrosomonadales isolated from soil.</title>
        <authorList>
            <person name="Huber K.J."/>
            <person name="Neumann-Schaal M."/>
            <person name="Geppert A."/>
            <person name="Luckner M."/>
            <person name="Wanner G."/>
            <person name="Overmann J."/>
        </authorList>
    </citation>
    <scope>NUCLEOTIDE SEQUENCE [LARGE SCALE GENOMIC DNA]</scope>
    <source>
        <strain evidence="7 8">0125_3</strain>
    </source>
</reference>
<dbReference type="RefSeq" id="WP_171094838.1">
    <property type="nucleotide sequence ID" value="NZ_CP053069.1"/>
</dbReference>
<comment type="subunit">
    <text evidence="2 5">Part of the 50S ribosomal subunit.</text>
</comment>
<dbReference type="InterPro" id="IPR005996">
    <property type="entry name" value="Ribosomal_uL30_bac-type"/>
</dbReference>
<evidence type="ECO:0000256" key="1">
    <source>
        <dbReference type="ARBA" id="ARBA00007594"/>
    </source>
</evidence>
<dbReference type="InterPro" id="IPR036919">
    <property type="entry name" value="Ribo_uL30_ferredoxin-like_sf"/>
</dbReference>
<dbReference type="GO" id="GO:0022625">
    <property type="term" value="C:cytosolic large ribosomal subunit"/>
    <property type="evidence" value="ECO:0007669"/>
    <property type="project" value="TreeGrafter"/>
</dbReference>
<dbReference type="PANTHER" id="PTHR15892">
    <property type="entry name" value="MITOCHONDRIAL RIBOSOMAL PROTEIN L30"/>
    <property type="match status" value="1"/>
</dbReference>
<dbReference type="HAMAP" id="MF_01371_B">
    <property type="entry name" value="Ribosomal_uL30_B"/>
    <property type="match status" value="1"/>
</dbReference>